<accession>A0A2G7FYU7</accession>
<dbReference type="InterPro" id="IPR029058">
    <property type="entry name" value="AB_hydrolase_fold"/>
</dbReference>
<dbReference type="PANTHER" id="PTHR37017">
    <property type="entry name" value="AB HYDROLASE-1 DOMAIN-CONTAINING PROTEIN-RELATED"/>
    <property type="match status" value="1"/>
</dbReference>
<keyword evidence="1" id="KW-0732">Signal</keyword>
<feature type="domain" description="AB hydrolase-1" evidence="2">
    <location>
        <begin position="191"/>
        <end position="414"/>
    </location>
</feature>
<gene>
    <name evidence="3" type="ORF">AARAC_004073</name>
</gene>
<dbReference type="InterPro" id="IPR052897">
    <property type="entry name" value="Sec-Metab_Biosynth_Hydrolase"/>
</dbReference>
<organism evidence="3 4">
    <name type="scientific">Aspergillus arachidicola</name>
    <dbReference type="NCBI Taxonomy" id="656916"/>
    <lineage>
        <taxon>Eukaryota</taxon>
        <taxon>Fungi</taxon>
        <taxon>Dikarya</taxon>
        <taxon>Ascomycota</taxon>
        <taxon>Pezizomycotina</taxon>
        <taxon>Eurotiomycetes</taxon>
        <taxon>Eurotiomycetidae</taxon>
        <taxon>Eurotiales</taxon>
        <taxon>Aspergillaceae</taxon>
        <taxon>Aspergillus</taxon>
        <taxon>Aspergillus subgen. Circumdati</taxon>
    </lineage>
</organism>
<dbReference type="EMBL" id="NEXV01000308">
    <property type="protein sequence ID" value="PIG85732.1"/>
    <property type="molecule type" value="Genomic_DNA"/>
</dbReference>
<evidence type="ECO:0000256" key="1">
    <source>
        <dbReference type="SAM" id="SignalP"/>
    </source>
</evidence>
<dbReference type="STRING" id="656916.A0A2G7FYU7"/>
<sequence>MKAPYFIAFLAAAVSAQNAFIGLPKKDQEITAGENLVVQVQRPNSLTGSEEMGVAIGVASCPSRPCMAPKDSLGTLLYNGPFKPDYHDSSPPYQNFTVTIPDSIAKGDAQINVAHVAIVGTTLISHLGASRHVIVDGVAAPPGVTNQFVRDKIVFQAPNNTYLQDLSTSVPRLRQTLQTNMTVTTTTRPTILVIHGAWHHPEFYAPFCRAFEDLGYEAICPRLVTCNNDIPPTKTLADDVALIRQTAQSLIDDGKTVVAVMHSYGGMVGTDALHGLAIKRLIYMTAFIPPSGNSLAGMFGGQVPPFITIDNEKDMLTVPDPAPCFFNDLASEEAAAWAKKLVVHPKSAQFDPISNEAYRSIPATYIVCEQDAALVPMVQEMMIENVRKAGVDIDVERLPASHSPFLSMPDETAKLVLKIASQ</sequence>
<dbReference type="Gene3D" id="3.40.50.1820">
    <property type="entry name" value="alpha/beta hydrolase"/>
    <property type="match status" value="1"/>
</dbReference>
<dbReference type="Pfam" id="PF19271">
    <property type="entry name" value="Nis1"/>
    <property type="match status" value="1"/>
</dbReference>
<dbReference type="SUPFAM" id="SSF53474">
    <property type="entry name" value="alpha/beta-Hydrolases"/>
    <property type="match status" value="1"/>
</dbReference>
<name>A0A2G7FYU7_9EURO</name>
<dbReference type="InterPro" id="IPR000073">
    <property type="entry name" value="AB_hydrolase_1"/>
</dbReference>
<dbReference type="AlphaFoldDB" id="A0A2G7FYU7"/>
<evidence type="ECO:0000313" key="4">
    <source>
        <dbReference type="Proteomes" id="UP000231358"/>
    </source>
</evidence>
<reference evidence="3 4" key="1">
    <citation type="submission" date="2017-05" db="EMBL/GenBank/DDBJ databases">
        <title>Genome sequence for an aflatoxigenic pathogen of Argentinian peanut, Aspergillus arachidicola.</title>
        <authorList>
            <person name="Moore G."/>
            <person name="Beltz S.B."/>
            <person name="Mack B.M."/>
        </authorList>
    </citation>
    <scope>NUCLEOTIDE SEQUENCE [LARGE SCALE GENOMIC DNA]</scope>
    <source>
        <strain evidence="3 4">CBS 117610</strain>
    </source>
</reference>
<feature type="chain" id="PRO_5013640790" description="AB hydrolase-1 domain-containing protein" evidence="1">
    <location>
        <begin position="17"/>
        <end position="422"/>
    </location>
</feature>
<dbReference type="PANTHER" id="PTHR37017:SF11">
    <property type="entry name" value="ESTERASE_LIPASE_THIOESTERASE DOMAIN-CONTAINING PROTEIN"/>
    <property type="match status" value="1"/>
</dbReference>
<comment type="caution">
    <text evidence="3">The sequence shown here is derived from an EMBL/GenBank/DDBJ whole genome shotgun (WGS) entry which is preliminary data.</text>
</comment>
<evidence type="ECO:0000313" key="3">
    <source>
        <dbReference type="EMBL" id="PIG85732.1"/>
    </source>
</evidence>
<dbReference type="Proteomes" id="UP000231358">
    <property type="component" value="Unassembled WGS sequence"/>
</dbReference>
<keyword evidence="4" id="KW-1185">Reference proteome</keyword>
<proteinExistence type="predicted"/>
<protein>
    <recommendedName>
        <fullName evidence="2">AB hydrolase-1 domain-containing protein</fullName>
    </recommendedName>
</protein>
<feature type="signal peptide" evidence="1">
    <location>
        <begin position="1"/>
        <end position="16"/>
    </location>
</feature>
<evidence type="ECO:0000259" key="2">
    <source>
        <dbReference type="Pfam" id="PF12697"/>
    </source>
</evidence>
<dbReference type="InterPro" id="IPR045469">
    <property type="entry name" value="Nis1"/>
</dbReference>
<dbReference type="Pfam" id="PF12697">
    <property type="entry name" value="Abhydrolase_6"/>
    <property type="match status" value="1"/>
</dbReference>